<dbReference type="PANTHER" id="PTHR34598">
    <property type="entry name" value="BLL6449 PROTEIN"/>
    <property type="match status" value="1"/>
</dbReference>
<gene>
    <name evidence="3" type="ORF">M421DRAFT_78646</name>
</gene>
<dbReference type="PANTHER" id="PTHR34598:SF3">
    <property type="entry name" value="OXIDOREDUCTASE AN1597"/>
    <property type="match status" value="1"/>
</dbReference>
<comment type="similarity">
    <text evidence="2">Belongs to the asaB hydroxylase/desaturase family.</text>
</comment>
<accession>A0A6A5R5Q8</accession>
<sequence length="274" mass="32021">MEISYLKDPERVCSDEVVADASLRAPRTKLVRDMRPNQDDFKLDIHGFQVLHLPYRERNDKDGSEIQTKYYKEIEDLLKEKIGVKHAFCFAPVLRPLDLSDKPIPNTQKTIPRPHLDFGPKSASEGWWTWFTDDNLRAAVPEWLESIGVDLSDAEKAPRFSILGLWRPLYKPVERDPLCVSDFRTVPEEDYVILQPRKRKTYDGEWSVLKHGEPDVDHQWWYLSNHGLEELLVFKHHDSRMDKAWRCGHGAFAIPGTEHLPDRESLEIRAFCVY</sequence>
<evidence type="ECO:0008006" key="5">
    <source>
        <dbReference type="Google" id="ProtNLM"/>
    </source>
</evidence>
<dbReference type="Proteomes" id="UP000800082">
    <property type="component" value="Unassembled WGS sequence"/>
</dbReference>
<dbReference type="AlphaFoldDB" id="A0A6A5R5Q8"/>
<reference evidence="3" key="1">
    <citation type="journal article" date="2020" name="Stud. Mycol.">
        <title>101 Dothideomycetes genomes: a test case for predicting lifestyles and emergence of pathogens.</title>
        <authorList>
            <person name="Haridas S."/>
            <person name="Albert R."/>
            <person name="Binder M."/>
            <person name="Bloem J."/>
            <person name="Labutti K."/>
            <person name="Salamov A."/>
            <person name="Andreopoulos B."/>
            <person name="Baker S."/>
            <person name="Barry K."/>
            <person name="Bills G."/>
            <person name="Bluhm B."/>
            <person name="Cannon C."/>
            <person name="Castanera R."/>
            <person name="Culley D."/>
            <person name="Daum C."/>
            <person name="Ezra D."/>
            <person name="Gonzalez J."/>
            <person name="Henrissat B."/>
            <person name="Kuo A."/>
            <person name="Liang C."/>
            <person name="Lipzen A."/>
            <person name="Lutzoni F."/>
            <person name="Magnuson J."/>
            <person name="Mondo S."/>
            <person name="Nolan M."/>
            <person name="Ohm R."/>
            <person name="Pangilinan J."/>
            <person name="Park H.-J."/>
            <person name="Ramirez L."/>
            <person name="Alfaro M."/>
            <person name="Sun H."/>
            <person name="Tritt A."/>
            <person name="Yoshinaga Y."/>
            <person name="Zwiers L.-H."/>
            <person name="Turgeon B."/>
            <person name="Goodwin S."/>
            <person name="Spatafora J."/>
            <person name="Crous P."/>
            <person name="Grigoriev I."/>
        </authorList>
    </citation>
    <scope>NUCLEOTIDE SEQUENCE</scope>
    <source>
        <strain evidence="3">CBS 183.55</strain>
    </source>
</reference>
<dbReference type="OrthoDB" id="412788at2759"/>
<evidence type="ECO:0000256" key="2">
    <source>
        <dbReference type="ARBA" id="ARBA00023604"/>
    </source>
</evidence>
<evidence type="ECO:0000256" key="1">
    <source>
        <dbReference type="ARBA" id="ARBA00023002"/>
    </source>
</evidence>
<dbReference type="EMBL" id="ML979033">
    <property type="protein sequence ID" value="KAF1922344.1"/>
    <property type="molecule type" value="Genomic_DNA"/>
</dbReference>
<organism evidence="3 4">
    <name type="scientific">Didymella exigua CBS 183.55</name>
    <dbReference type="NCBI Taxonomy" id="1150837"/>
    <lineage>
        <taxon>Eukaryota</taxon>
        <taxon>Fungi</taxon>
        <taxon>Dikarya</taxon>
        <taxon>Ascomycota</taxon>
        <taxon>Pezizomycotina</taxon>
        <taxon>Dothideomycetes</taxon>
        <taxon>Pleosporomycetidae</taxon>
        <taxon>Pleosporales</taxon>
        <taxon>Pleosporineae</taxon>
        <taxon>Didymellaceae</taxon>
        <taxon>Didymella</taxon>
    </lineage>
</organism>
<dbReference type="RefSeq" id="XP_033442597.1">
    <property type="nucleotide sequence ID" value="XM_033597418.1"/>
</dbReference>
<proteinExistence type="inferred from homology"/>
<keyword evidence="4" id="KW-1185">Reference proteome</keyword>
<evidence type="ECO:0000313" key="4">
    <source>
        <dbReference type="Proteomes" id="UP000800082"/>
    </source>
</evidence>
<dbReference type="NCBIfam" id="NF041278">
    <property type="entry name" value="CmcJ_NvfI_EfuI"/>
    <property type="match status" value="1"/>
</dbReference>
<dbReference type="GeneID" id="54355085"/>
<keyword evidence="1" id="KW-0560">Oxidoreductase</keyword>
<dbReference type="InterPro" id="IPR044053">
    <property type="entry name" value="AsaB-like"/>
</dbReference>
<name>A0A6A5R5Q8_9PLEO</name>
<protein>
    <recommendedName>
        <fullName evidence="5">GA4 desaturase</fullName>
    </recommendedName>
</protein>
<dbReference type="GO" id="GO:0016491">
    <property type="term" value="F:oxidoreductase activity"/>
    <property type="evidence" value="ECO:0007669"/>
    <property type="project" value="UniProtKB-KW"/>
</dbReference>
<evidence type="ECO:0000313" key="3">
    <source>
        <dbReference type="EMBL" id="KAF1922344.1"/>
    </source>
</evidence>